<keyword evidence="7" id="KW-0346">Stress response</keyword>
<reference evidence="9" key="1">
    <citation type="submission" date="2017-09" db="EMBL/GenBank/DDBJ databases">
        <title>Depth-based differentiation of microbial function through sediment-hosted aquifers and enrichment of novel symbionts in the deep terrestrial subsurface.</title>
        <authorList>
            <person name="Probst A.J."/>
            <person name="Ladd B."/>
            <person name="Jarett J.K."/>
            <person name="Geller-Mcgrath D.E."/>
            <person name="Sieber C.M.K."/>
            <person name="Emerson J.B."/>
            <person name="Anantharaman K."/>
            <person name="Thomas B.C."/>
            <person name="Malmstrom R."/>
            <person name="Stieglmeier M."/>
            <person name="Klingl A."/>
            <person name="Woyke T."/>
            <person name="Ryan C.M."/>
            <person name="Banfield J.F."/>
        </authorList>
    </citation>
    <scope>NUCLEOTIDE SEQUENCE [LARGE SCALE GENOMIC DNA]</scope>
</reference>
<evidence type="ECO:0000256" key="7">
    <source>
        <dbReference type="ARBA" id="ARBA00023016"/>
    </source>
</evidence>
<comment type="similarity">
    <text evidence="1">Belongs to the HicA mRNA interferase family.</text>
</comment>
<dbReference type="GO" id="GO:0016787">
    <property type="term" value="F:hydrolase activity"/>
    <property type="evidence" value="ECO:0007669"/>
    <property type="project" value="UniProtKB-KW"/>
</dbReference>
<dbReference type="GO" id="GO:0004519">
    <property type="term" value="F:endonuclease activity"/>
    <property type="evidence" value="ECO:0007669"/>
    <property type="project" value="UniProtKB-KW"/>
</dbReference>
<evidence type="ECO:0000256" key="6">
    <source>
        <dbReference type="ARBA" id="ARBA00022884"/>
    </source>
</evidence>
<dbReference type="Proteomes" id="UP000230922">
    <property type="component" value="Unassembled WGS sequence"/>
</dbReference>
<proteinExistence type="inferred from homology"/>
<keyword evidence="6" id="KW-0694">RNA-binding</keyword>
<dbReference type="Gene3D" id="3.30.920.30">
    <property type="entry name" value="Hypothetical protein"/>
    <property type="match status" value="1"/>
</dbReference>
<evidence type="ECO:0000256" key="2">
    <source>
        <dbReference type="ARBA" id="ARBA00022649"/>
    </source>
</evidence>
<dbReference type="EMBL" id="PFAK01000004">
    <property type="protein sequence ID" value="PIR96588.1"/>
    <property type="molecule type" value="Genomic_DNA"/>
</dbReference>
<dbReference type="GO" id="GO:0003729">
    <property type="term" value="F:mRNA binding"/>
    <property type="evidence" value="ECO:0007669"/>
    <property type="project" value="InterPro"/>
</dbReference>
<evidence type="ECO:0000256" key="5">
    <source>
        <dbReference type="ARBA" id="ARBA00022801"/>
    </source>
</evidence>
<evidence type="ECO:0000313" key="9">
    <source>
        <dbReference type="Proteomes" id="UP000230922"/>
    </source>
</evidence>
<dbReference type="SUPFAM" id="SSF54786">
    <property type="entry name" value="YcfA/nrd intein domain"/>
    <property type="match status" value="1"/>
</dbReference>
<evidence type="ECO:0000256" key="1">
    <source>
        <dbReference type="ARBA" id="ARBA00006620"/>
    </source>
</evidence>
<dbReference type="PANTHER" id="PTHR34873">
    <property type="entry name" value="SSR1766 PROTEIN"/>
    <property type="match status" value="1"/>
</dbReference>
<accession>A0A2H0VBU4</accession>
<dbReference type="Pfam" id="PF07927">
    <property type="entry name" value="HicA_toxin"/>
    <property type="match status" value="1"/>
</dbReference>
<comment type="caution">
    <text evidence="8">The sequence shown here is derived from an EMBL/GenBank/DDBJ whole genome shotgun (WGS) entry which is preliminary data.</text>
</comment>
<keyword evidence="4" id="KW-0255">Endonuclease</keyword>
<protein>
    <recommendedName>
        <fullName evidence="10">Type II toxin-antitoxin system HicA family toxin</fullName>
    </recommendedName>
</protein>
<evidence type="ECO:0000256" key="3">
    <source>
        <dbReference type="ARBA" id="ARBA00022722"/>
    </source>
</evidence>
<evidence type="ECO:0000256" key="4">
    <source>
        <dbReference type="ARBA" id="ARBA00022759"/>
    </source>
</evidence>
<keyword evidence="5" id="KW-0378">Hydrolase</keyword>
<name>A0A2H0VBU4_9BACT</name>
<evidence type="ECO:0000313" key="8">
    <source>
        <dbReference type="EMBL" id="PIR96588.1"/>
    </source>
</evidence>
<keyword evidence="3" id="KW-0540">Nuclease</keyword>
<evidence type="ECO:0008006" key="10">
    <source>
        <dbReference type="Google" id="ProtNLM"/>
    </source>
</evidence>
<sequence length="74" mass="8398">MPKLPAVTPKKLIKVLHQLGFVFHRSKGSHLSFVNPANRRYVVVPFHNRELPKGTLLNILDQANISKEELTSLL</sequence>
<dbReference type="InterPro" id="IPR012933">
    <property type="entry name" value="HicA_mRNA_interferase"/>
</dbReference>
<keyword evidence="2" id="KW-1277">Toxin-antitoxin system</keyword>
<dbReference type="AlphaFoldDB" id="A0A2H0VBU4"/>
<dbReference type="PANTHER" id="PTHR34873:SF3">
    <property type="entry name" value="ADDICTION MODULE TOXIN, HICA FAMILY"/>
    <property type="match status" value="1"/>
</dbReference>
<gene>
    <name evidence="8" type="ORF">COT92_00390</name>
</gene>
<organism evidence="8 9">
    <name type="scientific">Candidatus Doudnabacteria bacterium CG10_big_fil_rev_8_21_14_0_10_42_18</name>
    <dbReference type="NCBI Taxonomy" id="1974552"/>
    <lineage>
        <taxon>Bacteria</taxon>
        <taxon>Candidatus Doudnaibacteriota</taxon>
    </lineage>
</organism>
<dbReference type="InterPro" id="IPR038570">
    <property type="entry name" value="HicA_sf"/>
</dbReference>